<dbReference type="InterPro" id="IPR055557">
    <property type="entry name" value="DUF7133"/>
</dbReference>
<organism evidence="2 3">
    <name type="scientific">Humisphaera borealis</name>
    <dbReference type="NCBI Taxonomy" id="2807512"/>
    <lineage>
        <taxon>Bacteria</taxon>
        <taxon>Pseudomonadati</taxon>
        <taxon>Planctomycetota</taxon>
        <taxon>Phycisphaerae</taxon>
        <taxon>Tepidisphaerales</taxon>
        <taxon>Tepidisphaeraceae</taxon>
        <taxon>Humisphaera</taxon>
    </lineage>
</organism>
<dbReference type="KEGG" id="hbs:IPV69_02545"/>
<dbReference type="InterPro" id="IPR011042">
    <property type="entry name" value="6-blade_b-propeller_TolB-like"/>
</dbReference>
<accession>A0A7M2X3L2</accession>
<dbReference type="PANTHER" id="PTHR33546:SF1">
    <property type="entry name" value="LARGE, MULTIFUNCTIONAL SECRETED PROTEIN"/>
    <property type="match status" value="1"/>
</dbReference>
<feature type="domain" description="DUF7133" evidence="1">
    <location>
        <begin position="76"/>
        <end position="220"/>
    </location>
</feature>
<gene>
    <name evidence="2" type="ORF">IPV69_02545</name>
</gene>
<dbReference type="EMBL" id="CP063458">
    <property type="protein sequence ID" value="QOV92313.1"/>
    <property type="molecule type" value="Genomic_DNA"/>
</dbReference>
<dbReference type="Proteomes" id="UP000593765">
    <property type="component" value="Chromosome"/>
</dbReference>
<dbReference type="Pfam" id="PF23500">
    <property type="entry name" value="DUF7133"/>
    <property type="match status" value="1"/>
</dbReference>
<protein>
    <recommendedName>
        <fullName evidence="1">DUF7133 domain-containing protein</fullName>
    </recommendedName>
</protein>
<evidence type="ECO:0000313" key="2">
    <source>
        <dbReference type="EMBL" id="QOV92313.1"/>
    </source>
</evidence>
<keyword evidence="3" id="KW-1185">Reference proteome</keyword>
<dbReference type="AlphaFoldDB" id="A0A7M2X3L2"/>
<name>A0A7M2X3L2_9BACT</name>
<dbReference type="PANTHER" id="PTHR33546">
    <property type="entry name" value="LARGE, MULTIFUNCTIONAL SECRETED PROTEIN-RELATED"/>
    <property type="match status" value="1"/>
</dbReference>
<dbReference type="Gene3D" id="2.120.10.30">
    <property type="entry name" value="TolB, C-terminal domain"/>
    <property type="match status" value="1"/>
</dbReference>
<evidence type="ECO:0000313" key="3">
    <source>
        <dbReference type="Proteomes" id="UP000593765"/>
    </source>
</evidence>
<evidence type="ECO:0000259" key="1">
    <source>
        <dbReference type="Pfam" id="PF23500"/>
    </source>
</evidence>
<proteinExistence type="predicted"/>
<sequence>MAAAESKFYRLVDVSLARSNSNSRDTTWKPGVAMSKAPVLEISGIVPMEGKRLAVTTRIGDVWMIDGAYDEPAELQYTRFATGLHEPLGLLRQGDALLTMQRSELTQLRDTDGDGAADEYLAAMKGWNVSGNYHEYAFGPKRDGQGNLWLALNVGMGAGSNNDKPWRGWAMRITPEGMLEPMCGGLRSPCALGANAAGDMFVSDQQGTWVATTPIHHLRKGAFYGNAETVKTFSAPGSPIKLSGPVPEGMPYPKALELLPELKNPAVWLPYLKTGQSSTDILLDDTAGKFGPFAGQLFVSDFTTASMTRVYLEKVNGVYQGACFGFREGFASALLRIAFGTDGSMFAGLSNRGWSSRGTAAYGLQRLVWTGKTPMEIKEMKAKPDGFELVFTKPVDRKTAVDVTRYSGSSYTYNYWGKYGSPEIDTLPLKIMGATVSDDGLSVRLKLDALRRYYVHELNVSVSSAEGEQVLHPVGYYTVNEIPK</sequence>
<reference evidence="2 3" key="1">
    <citation type="submission" date="2020-10" db="EMBL/GenBank/DDBJ databases">
        <title>Wide distribution of Phycisphaera-like planctomycetes from WD2101 soil group in peatlands and genome analysis of the first cultivated representative.</title>
        <authorList>
            <person name="Dedysh S.N."/>
            <person name="Beletsky A.V."/>
            <person name="Ivanova A."/>
            <person name="Kulichevskaya I.S."/>
            <person name="Suzina N.E."/>
            <person name="Philippov D.A."/>
            <person name="Rakitin A.L."/>
            <person name="Mardanov A.V."/>
            <person name="Ravin N.V."/>
        </authorList>
    </citation>
    <scope>NUCLEOTIDE SEQUENCE [LARGE SCALE GENOMIC DNA]</scope>
    <source>
        <strain evidence="2 3">M1803</strain>
    </source>
</reference>